<evidence type="ECO:0000313" key="3">
    <source>
        <dbReference type="Proteomes" id="UP000295763"/>
    </source>
</evidence>
<proteinExistence type="predicted"/>
<dbReference type="RefSeq" id="WP_131975670.1">
    <property type="nucleotide sequence ID" value="NZ_SLYB01000006.1"/>
</dbReference>
<dbReference type="AlphaFoldDB" id="A0A4R2SZH2"/>
<organism evidence="2 3">
    <name type="scientific">Cricetibacter osteomyelitidis</name>
    <dbReference type="NCBI Taxonomy" id="1521931"/>
    <lineage>
        <taxon>Bacteria</taxon>
        <taxon>Pseudomonadati</taxon>
        <taxon>Pseudomonadota</taxon>
        <taxon>Gammaproteobacteria</taxon>
        <taxon>Pasteurellales</taxon>
        <taxon>Pasteurellaceae</taxon>
        <taxon>Cricetibacter</taxon>
    </lineage>
</organism>
<evidence type="ECO:0000259" key="1">
    <source>
        <dbReference type="Pfam" id="PF01850"/>
    </source>
</evidence>
<dbReference type="EMBL" id="SLYB01000006">
    <property type="protein sequence ID" value="TCP95969.1"/>
    <property type="molecule type" value="Genomic_DNA"/>
</dbReference>
<dbReference type="Proteomes" id="UP000295763">
    <property type="component" value="Unassembled WGS sequence"/>
</dbReference>
<dbReference type="Pfam" id="PF01850">
    <property type="entry name" value="PIN"/>
    <property type="match status" value="1"/>
</dbReference>
<dbReference type="CDD" id="cd09854">
    <property type="entry name" value="PIN_VapC-like"/>
    <property type="match status" value="1"/>
</dbReference>
<accession>A0A4R2SZH2</accession>
<dbReference type="InterPro" id="IPR002716">
    <property type="entry name" value="PIN_dom"/>
</dbReference>
<comment type="caution">
    <text evidence="2">The sequence shown here is derived from an EMBL/GenBank/DDBJ whole genome shotgun (WGS) entry which is preliminary data.</text>
</comment>
<sequence>MTIKKILLDTNILVSAINDAQSQERIQLEELLQDENTLLYTTPLIKHEVLRFYKIIDENRQYSTAKAILDLLKNLDIDERISAIATDIVRFERQKYPERYQPNIDGNQKKIDKYNFDIMHIATAKQNKLEIKSNDGDVIYKYERLYDEMKCNTKIPNPS</sequence>
<dbReference type="OrthoDB" id="8613935at2"/>
<dbReference type="SUPFAM" id="SSF88723">
    <property type="entry name" value="PIN domain-like"/>
    <property type="match status" value="1"/>
</dbReference>
<reference evidence="2 3" key="1">
    <citation type="submission" date="2019-03" db="EMBL/GenBank/DDBJ databases">
        <title>Genomic Encyclopedia of Type Strains, Phase IV (KMG-IV): sequencing the most valuable type-strain genomes for metagenomic binning, comparative biology and taxonomic classification.</title>
        <authorList>
            <person name="Goeker M."/>
        </authorList>
    </citation>
    <scope>NUCLEOTIDE SEQUENCE [LARGE SCALE GENOMIC DNA]</scope>
    <source>
        <strain evidence="2 3">DSM 28404</strain>
    </source>
</reference>
<feature type="domain" description="PIN" evidence="1">
    <location>
        <begin position="6"/>
        <end position="141"/>
    </location>
</feature>
<protein>
    <submittedName>
        <fullName evidence="2">Putative nucleic acid-binding protein</fullName>
    </submittedName>
</protein>
<gene>
    <name evidence="2" type="ORF">EDC44_10628</name>
</gene>
<name>A0A4R2SZH2_9PAST</name>
<keyword evidence="3" id="KW-1185">Reference proteome</keyword>
<dbReference type="InterPro" id="IPR029060">
    <property type="entry name" value="PIN-like_dom_sf"/>
</dbReference>
<evidence type="ECO:0000313" key="2">
    <source>
        <dbReference type="EMBL" id="TCP95969.1"/>
    </source>
</evidence>
<dbReference type="Gene3D" id="3.40.50.1010">
    <property type="entry name" value="5'-nuclease"/>
    <property type="match status" value="1"/>
</dbReference>